<dbReference type="OrthoDB" id="197262at2"/>
<keyword evidence="3" id="KW-0813">Transport</keyword>
<feature type="domain" description="Cytochrome b561 bacterial/Ni-hydrogenase" evidence="13">
    <location>
        <begin position="11"/>
        <end position="200"/>
    </location>
</feature>
<dbReference type="GO" id="GO:0005886">
    <property type="term" value="C:plasma membrane"/>
    <property type="evidence" value="ECO:0007669"/>
    <property type="project" value="UniProtKB-SubCell"/>
</dbReference>
<dbReference type="InterPro" id="IPR011577">
    <property type="entry name" value="Cyt_b561_bac/Ni-Hgenase"/>
</dbReference>
<organism evidence="14 15">
    <name type="scientific">Helicobacter pullorum</name>
    <dbReference type="NCBI Taxonomy" id="35818"/>
    <lineage>
        <taxon>Bacteria</taxon>
        <taxon>Pseudomonadati</taxon>
        <taxon>Campylobacterota</taxon>
        <taxon>Epsilonproteobacteria</taxon>
        <taxon>Campylobacterales</taxon>
        <taxon>Helicobacteraceae</taxon>
        <taxon>Helicobacter</taxon>
    </lineage>
</organism>
<dbReference type="STRING" id="35818.HPU229336_07165"/>
<gene>
    <name evidence="14" type="ORF">HPU229334_01640</name>
</gene>
<dbReference type="GO" id="GO:0009055">
    <property type="term" value="F:electron transfer activity"/>
    <property type="evidence" value="ECO:0007669"/>
    <property type="project" value="InterPro"/>
</dbReference>
<dbReference type="Proteomes" id="UP000037997">
    <property type="component" value="Unassembled WGS sequence"/>
</dbReference>
<feature type="transmembrane region" description="Helical" evidence="12">
    <location>
        <begin position="55"/>
        <end position="76"/>
    </location>
</feature>
<dbReference type="GO" id="GO:0005506">
    <property type="term" value="F:iron ion binding"/>
    <property type="evidence" value="ECO:0007669"/>
    <property type="project" value="InterPro"/>
</dbReference>
<keyword evidence="6 12" id="KW-0812">Transmembrane</keyword>
<dbReference type="InterPro" id="IPR016174">
    <property type="entry name" value="Di-haem_cyt_TM"/>
</dbReference>
<dbReference type="GO" id="GO:0022904">
    <property type="term" value="P:respiratory electron transport chain"/>
    <property type="evidence" value="ECO:0007669"/>
    <property type="project" value="InterPro"/>
</dbReference>
<comment type="similarity">
    <text evidence="2">Belongs to the HupC/HyaC/HydC family.</text>
</comment>
<comment type="caution">
    <text evidence="14">The sequence shown here is derived from an EMBL/GenBank/DDBJ whole genome shotgun (WGS) entry which is preliminary data.</text>
</comment>
<dbReference type="EMBL" id="JNOC01000015">
    <property type="protein sequence ID" value="KPH56447.1"/>
    <property type="molecule type" value="Genomic_DNA"/>
</dbReference>
<dbReference type="AlphaFoldDB" id="A0A0N1EJ40"/>
<proteinExistence type="inferred from homology"/>
<dbReference type="InterPro" id="IPR000516">
    <property type="entry name" value="Ni-dep_Hydgase_cyt-B"/>
</dbReference>
<keyword evidence="8" id="KW-0249">Electron transport</keyword>
<keyword evidence="11 12" id="KW-0472">Membrane</keyword>
<reference evidence="14 15" key="1">
    <citation type="submission" date="2014-06" db="EMBL/GenBank/DDBJ databases">
        <title>Helicobacter pullorum isolates in fresh chicken meat - phenotypic and genotypic features.</title>
        <authorList>
            <person name="Borges V."/>
            <person name="Santos A."/>
            <person name="Correia C.B."/>
            <person name="Saraiva M."/>
            <person name="Menard A."/>
            <person name="Vieira L."/>
            <person name="Sampaio D.A."/>
            <person name="Gomes J.P."/>
            <person name="Oleastro M."/>
        </authorList>
    </citation>
    <scope>NUCLEOTIDE SEQUENCE [LARGE SCALE GENOMIC DNA]</scope>
    <source>
        <strain evidence="14 15">229334/12</strain>
    </source>
</reference>
<evidence type="ECO:0000256" key="3">
    <source>
        <dbReference type="ARBA" id="ARBA00022448"/>
    </source>
</evidence>
<dbReference type="GO" id="GO:0020037">
    <property type="term" value="F:heme binding"/>
    <property type="evidence" value="ECO:0007669"/>
    <property type="project" value="TreeGrafter"/>
</dbReference>
<evidence type="ECO:0000256" key="2">
    <source>
        <dbReference type="ARBA" id="ARBA00008622"/>
    </source>
</evidence>
<evidence type="ECO:0000259" key="13">
    <source>
        <dbReference type="Pfam" id="PF01292"/>
    </source>
</evidence>
<dbReference type="PRINTS" id="PR00161">
    <property type="entry name" value="NIHGNASECYTB"/>
</dbReference>
<dbReference type="GeneID" id="93196950"/>
<name>A0A0N1EJ40_9HELI</name>
<keyword evidence="10" id="KW-0408">Iron</keyword>
<feature type="transmembrane region" description="Helical" evidence="12">
    <location>
        <begin position="20"/>
        <end position="43"/>
    </location>
</feature>
<evidence type="ECO:0000256" key="12">
    <source>
        <dbReference type="SAM" id="Phobius"/>
    </source>
</evidence>
<dbReference type="PANTHER" id="PTHR30485">
    <property type="entry name" value="NI/FE-HYDROGENASE 1 B-TYPE CYTOCHROME SUBUNIT"/>
    <property type="match status" value="1"/>
</dbReference>
<evidence type="ECO:0000256" key="1">
    <source>
        <dbReference type="ARBA" id="ARBA00004651"/>
    </source>
</evidence>
<protein>
    <submittedName>
        <fullName evidence="14">Ni/Fe hydrogenase</fullName>
    </submittedName>
</protein>
<evidence type="ECO:0000256" key="10">
    <source>
        <dbReference type="ARBA" id="ARBA00023004"/>
    </source>
</evidence>
<sequence length="221" mass="25391">METKYKPVYEFSGLTRIFHWIRAFAIFALIATGFYLAYPFLSANPQYDVYSLSRIWHVIIGFALIAVSIFRIYLFIFAKECQIERRSFLDFINPIIWIKILKTYLLLGGHPHNKGAYNPLQLATYIGLMLLIIAISLTGLILYAHVYHEGLGGFIMSFTRPLEVLFGGIANVRLVHHILTWAFIIFIPIHIYMASWNAVKFPGSGIDTIISGLKFEKDEQH</sequence>
<accession>A0A0N1EJ40</accession>
<evidence type="ECO:0000256" key="5">
    <source>
        <dbReference type="ARBA" id="ARBA00022617"/>
    </source>
</evidence>
<dbReference type="PANTHER" id="PTHR30485:SF0">
    <property type="entry name" value="NI_FE-HYDROGENASE 1 B-TYPE CYTOCHROME SUBUNIT-RELATED"/>
    <property type="match status" value="1"/>
</dbReference>
<keyword evidence="7" id="KW-0479">Metal-binding</keyword>
<evidence type="ECO:0000256" key="7">
    <source>
        <dbReference type="ARBA" id="ARBA00022723"/>
    </source>
</evidence>
<dbReference type="InterPro" id="IPR051542">
    <property type="entry name" value="Hydrogenase_cytochrome"/>
</dbReference>
<feature type="transmembrane region" description="Helical" evidence="12">
    <location>
        <begin position="122"/>
        <end position="144"/>
    </location>
</feature>
<keyword evidence="5" id="KW-0349">Heme</keyword>
<evidence type="ECO:0000256" key="8">
    <source>
        <dbReference type="ARBA" id="ARBA00022982"/>
    </source>
</evidence>
<dbReference type="Pfam" id="PF01292">
    <property type="entry name" value="Ni_hydr_CYTB"/>
    <property type="match status" value="1"/>
</dbReference>
<feature type="transmembrane region" description="Helical" evidence="12">
    <location>
        <begin position="178"/>
        <end position="199"/>
    </location>
</feature>
<dbReference type="Gene3D" id="1.20.950.20">
    <property type="entry name" value="Transmembrane di-heme cytochromes, Chain C"/>
    <property type="match status" value="1"/>
</dbReference>
<evidence type="ECO:0000256" key="4">
    <source>
        <dbReference type="ARBA" id="ARBA00022475"/>
    </source>
</evidence>
<evidence type="ECO:0000256" key="9">
    <source>
        <dbReference type="ARBA" id="ARBA00022989"/>
    </source>
</evidence>
<dbReference type="SUPFAM" id="SSF81342">
    <property type="entry name" value="Transmembrane di-heme cytochromes"/>
    <property type="match status" value="1"/>
</dbReference>
<dbReference type="NCBIfam" id="TIGR02125">
    <property type="entry name" value="CytB-hydogenase"/>
    <property type="match status" value="1"/>
</dbReference>
<dbReference type="PATRIC" id="fig|35818.11.peg.321"/>
<keyword evidence="4" id="KW-1003">Cell membrane</keyword>
<evidence type="ECO:0000313" key="15">
    <source>
        <dbReference type="Proteomes" id="UP000037997"/>
    </source>
</evidence>
<evidence type="ECO:0000256" key="11">
    <source>
        <dbReference type="ARBA" id="ARBA00023136"/>
    </source>
</evidence>
<evidence type="ECO:0000313" key="14">
    <source>
        <dbReference type="EMBL" id="KPH56447.1"/>
    </source>
</evidence>
<keyword evidence="9 12" id="KW-1133">Transmembrane helix</keyword>
<dbReference type="RefSeq" id="WP_054194697.1">
    <property type="nucleotide sequence ID" value="NZ_CALUQK010000007.1"/>
</dbReference>
<comment type="subcellular location">
    <subcellularLocation>
        <location evidence="1">Cell membrane</location>
        <topology evidence="1">Multi-pass membrane protein</topology>
    </subcellularLocation>
</comment>
<evidence type="ECO:0000256" key="6">
    <source>
        <dbReference type="ARBA" id="ARBA00022692"/>
    </source>
</evidence>